<evidence type="ECO:0000313" key="2">
    <source>
        <dbReference type="Proteomes" id="UP000231134"/>
    </source>
</evidence>
<sequence length="252" mass="29530">MKSVWIKMLFVVVAVAVATILFFAIGHLVKGNIFTKFLFSDHVKTVVVGNVEFAEFIDKPGQRFLQYDDNYEIRIWYRFLDESDYRILHDSYYYNRYVSPSPDEVSCMETFERNGFSYIAATPNVAVLIDSTKKNPPPTTAVYVVDPKEKRFPLRIEVGYDIYGDITESYYANCNLPRIDKQIHSNCKISTNYSYWPRKKKEAKKFGEDFNAYRKQMMTNFTFISGLYEAFKSFNLNTDCLDSLKQEYVKPK</sequence>
<dbReference type="Proteomes" id="UP000231134">
    <property type="component" value="Unassembled WGS sequence"/>
</dbReference>
<keyword evidence="2" id="KW-1185">Reference proteome</keyword>
<comment type="caution">
    <text evidence="1">The sequence shown here is derived from an EMBL/GenBank/DDBJ whole genome shotgun (WGS) entry which is preliminary data.</text>
</comment>
<dbReference type="RefSeq" id="WP_100424714.1">
    <property type="nucleotide sequence ID" value="NZ_PGEX01000001.1"/>
</dbReference>
<accession>A0A2M9A4J5</accession>
<name>A0A2M9A4J5_9BACT</name>
<protein>
    <submittedName>
        <fullName evidence="1">Uncharacterized protein</fullName>
    </submittedName>
</protein>
<evidence type="ECO:0000313" key="1">
    <source>
        <dbReference type="EMBL" id="PJJ40645.1"/>
    </source>
</evidence>
<reference evidence="1 2" key="1">
    <citation type="submission" date="2017-11" db="EMBL/GenBank/DDBJ databases">
        <title>Animal gut microbial communities from fecal samples from Wisconsin, USA.</title>
        <authorList>
            <person name="Neumann A."/>
        </authorList>
    </citation>
    <scope>NUCLEOTIDE SEQUENCE [LARGE SCALE GENOMIC DNA]</scope>
    <source>
        <strain evidence="1 2">UWS3</strain>
    </source>
</reference>
<dbReference type="EMBL" id="PGEX01000001">
    <property type="protein sequence ID" value="PJJ40645.1"/>
    <property type="molecule type" value="Genomic_DNA"/>
</dbReference>
<gene>
    <name evidence="1" type="ORF">BGX16_0579</name>
</gene>
<proteinExistence type="predicted"/>
<dbReference type="AlphaFoldDB" id="A0A2M9A4J5"/>
<organism evidence="1 2">
    <name type="scientific">Hallerella succinigenes</name>
    <dbReference type="NCBI Taxonomy" id="1896222"/>
    <lineage>
        <taxon>Bacteria</taxon>
        <taxon>Pseudomonadati</taxon>
        <taxon>Fibrobacterota</taxon>
        <taxon>Fibrobacteria</taxon>
        <taxon>Fibrobacterales</taxon>
        <taxon>Fibrobacteraceae</taxon>
        <taxon>Hallerella</taxon>
    </lineage>
</organism>